<feature type="region of interest" description="Disordered" evidence="1">
    <location>
        <begin position="33"/>
        <end position="61"/>
    </location>
</feature>
<proteinExistence type="predicted"/>
<evidence type="ECO:0000313" key="2">
    <source>
        <dbReference type="EMBL" id="KAF2175402.1"/>
    </source>
</evidence>
<organism evidence="2 3">
    <name type="scientific">Zopfia rhizophila CBS 207.26</name>
    <dbReference type="NCBI Taxonomy" id="1314779"/>
    <lineage>
        <taxon>Eukaryota</taxon>
        <taxon>Fungi</taxon>
        <taxon>Dikarya</taxon>
        <taxon>Ascomycota</taxon>
        <taxon>Pezizomycotina</taxon>
        <taxon>Dothideomycetes</taxon>
        <taxon>Dothideomycetes incertae sedis</taxon>
        <taxon>Zopfiaceae</taxon>
        <taxon>Zopfia</taxon>
    </lineage>
</organism>
<dbReference type="EMBL" id="ML994734">
    <property type="protein sequence ID" value="KAF2175402.1"/>
    <property type="molecule type" value="Genomic_DNA"/>
</dbReference>
<accession>A0A6A6DAT1</accession>
<sequence length="61" mass="6967">MSECSQMLNIEAERMDKCNTPYTKQELYAHHTLHTEETASKPHTSSITETQSNIFPITPTI</sequence>
<reference evidence="2" key="1">
    <citation type="journal article" date="2020" name="Stud. Mycol.">
        <title>101 Dothideomycetes genomes: a test case for predicting lifestyles and emergence of pathogens.</title>
        <authorList>
            <person name="Haridas S."/>
            <person name="Albert R."/>
            <person name="Binder M."/>
            <person name="Bloem J."/>
            <person name="Labutti K."/>
            <person name="Salamov A."/>
            <person name="Andreopoulos B."/>
            <person name="Baker S."/>
            <person name="Barry K."/>
            <person name="Bills G."/>
            <person name="Bluhm B."/>
            <person name="Cannon C."/>
            <person name="Castanera R."/>
            <person name="Culley D."/>
            <person name="Daum C."/>
            <person name="Ezra D."/>
            <person name="Gonzalez J."/>
            <person name="Henrissat B."/>
            <person name="Kuo A."/>
            <person name="Liang C."/>
            <person name="Lipzen A."/>
            <person name="Lutzoni F."/>
            <person name="Magnuson J."/>
            <person name="Mondo S."/>
            <person name="Nolan M."/>
            <person name="Ohm R."/>
            <person name="Pangilinan J."/>
            <person name="Park H.-J."/>
            <person name="Ramirez L."/>
            <person name="Alfaro M."/>
            <person name="Sun H."/>
            <person name="Tritt A."/>
            <person name="Yoshinaga Y."/>
            <person name="Zwiers L.-H."/>
            <person name="Turgeon B."/>
            <person name="Goodwin S."/>
            <person name="Spatafora J."/>
            <person name="Crous P."/>
            <person name="Grigoriev I."/>
        </authorList>
    </citation>
    <scope>NUCLEOTIDE SEQUENCE</scope>
    <source>
        <strain evidence="2">CBS 207.26</strain>
    </source>
</reference>
<evidence type="ECO:0000256" key="1">
    <source>
        <dbReference type="SAM" id="MobiDB-lite"/>
    </source>
</evidence>
<dbReference type="Proteomes" id="UP000800200">
    <property type="component" value="Unassembled WGS sequence"/>
</dbReference>
<evidence type="ECO:0000313" key="3">
    <source>
        <dbReference type="Proteomes" id="UP000800200"/>
    </source>
</evidence>
<name>A0A6A6DAT1_9PEZI</name>
<keyword evidence="3" id="KW-1185">Reference proteome</keyword>
<dbReference type="AlphaFoldDB" id="A0A6A6DAT1"/>
<protein>
    <submittedName>
        <fullName evidence="2">Uncharacterized protein</fullName>
    </submittedName>
</protein>
<feature type="non-terminal residue" evidence="2">
    <location>
        <position position="61"/>
    </location>
</feature>
<feature type="compositionally biased region" description="Polar residues" evidence="1">
    <location>
        <begin position="41"/>
        <end position="61"/>
    </location>
</feature>
<gene>
    <name evidence="2" type="ORF">K469DRAFT_702263</name>
</gene>